<dbReference type="AlphaFoldDB" id="A0A4C1Z2A7"/>
<reference evidence="2 3" key="1">
    <citation type="journal article" date="2019" name="Commun. Biol.">
        <title>The bagworm genome reveals a unique fibroin gene that provides high tensile strength.</title>
        <authorList>
            <person name="Kono N."/>
            <person name="Nakamura H."/>
            <person name="Ohtoshi R."/>
            <person name="Tomita M."/>
            <person name="Numata K."/>
            <person name="Arakawa K."/>
        </authorList>
    </citation>
    <scope>NUCLEOTIDE SEQUENCE [LARGE SCALE GENOMIC DNA]</scope>
</reference>
<evidence type="ECO:0000313" key="2">
    <source>
        <dbReference type="EMBL" id="GBP80727.1"/>
    </source>
</evidence>
<gene>
    <name evidence="2" type="ORF">EVAR_57198_1</name>
</gene>
<sequence>MRSTPGSNALSTDHRLAPGHSSNRKLHRTNSRTWGKRRSEGLRLRTVALFMDSNTERRGISFCCASGPRTMISPGLAFLLNGATLKTGMKLNTFEGISQIEVGGKQVQSSEDKKSYKPSLLL</sequence>
<evidence type="ECO:0000256" key="1">
    <source>
        <dbReference type="SAM" id="MobiDB-lite"/>
    </source>
</evidence>
<feature type="compositionally biased region" description="Basic residues" evidence="1">
    <location>
        <begin position="22"/>
        <end position="36"/>
    </location>
</feature>
<protein>
    <submittedName>
        <fullName evidence="2">Uncharacterized protein</fullName>
    </submittedName>
</protein>
<comment type="caution">
    <text evidence="2">The sequence shown here is derived from an EMBL/GenBank/DDBJ whole genome shotgun (WGS) entry which is preliminary data.</text>
</comment>
<feature type="region of interest" description="Disordered" evidence="1">
    <location>
        <begin position="1"/>
        <end position="37"/>
    </location>
</feature>
<feature type="region of interest" description="Disordered" evidence="1">
    <location>
        <begin position="103"/>
        <end position="122"/>
    </location>
</feature>
<keyword evidence="3" id="KW-1185">Reference proteome</keyword>
<accession>A0A4C1Z2A7</accession>
<dbReference type="EMBL" id="BGZK01001478">
    <property type="protein sequence ID" value="GBP80727.1"/>
    <property type="molecule type" value="Genomic_DNA"/>
</dbReference>
<dbReference type="Proteomes" id="UP000299102">
    <property type="component" value="Unassembled WGS sequence"/>
</dbReference>
<name>A0A4C1Z2A7_EUMVA</name>
<feature type="compositionally biased region" description="Polar residues" evidence="1">
    <location>
        <begin position="1"/>
        <end position="11"/>
    </location>
</feature>
<organism evidence="2 3">
    <name type="scientific">Eumeta variegata</name>
    <name type="common">Bagworm moth</name>
    <name type="synonym">Eumeta japonica</name>
    <dbReference type="NCBI Taxonomy" id="151549"/>
    <lineage>
        <taxon>Eukaryota</taxon>
        <taxon>Metazoa</taxon>
        <taxon>Ecdysozoa</taxon>
        <taxon>Arthropoda</taxon>
        <taxon>Hexapoda</taxon>
        <taxon>Insecta</taxon>
        <taxon>Pterygota</taxon>
        <taxon>Neoptera</taxon>
        <taxon>Endopterygota</taxon>
        <taxon>Lepidoptera</taxon>
        <taxon>Glossata</taxon>
        <taxon>Ditrysia</taxon>
        <taxon>Tineoidea</taxon>
        <taxon>Psychidae</taxon>
        <taxon>Oiketicinae</taxon>
        <taxon>Eumeta</taxon>
    </lineage>
</organism>
<proteinExistence type="predicted"/>
<dbReference type="OrthoDB" id="411823at2759"/>
<evidence type="ECO:0000313" key="3">
    <source>
        <dbReference type="Proteomes" id="UP000299102"/>
    </source>
</evidence>